<dbReference type="Proteomes" id="UP001149090">
    <property type="component" value="Unassembled WGS sequence"/>
</dbReference>
<evidence type="ECO:0000313" key="3">
    <source>
        <dbReference type="Proteomes" id="UP001149090"/>
    </source>
</evidence>
<dbReference type="InterPro" id="IPR000408">
    <property type="entry name" value="Reg_chr_condens"/>
</dbReference>
<dbReference type="Pfam" id="PF00415">
    <property type="entry name" value="RCC1"/>
    <property type="match status" value="1"/>
</dbReference>
<proteinExistence type="predicted"/>
<organism evidence="2 3">
    <name type="scientific">Anaeramoeba ignava</name>
    <name type="common">Anaerobic marine amoeba</name>
    <dbReference type="NCBI Taxonomy" id="1746090"/>
    <lineage>
        <taxon>Eukaryota</taxon>
        <taxon>Metamonada</taxon>
        <taxon>Anaeramoebidae</taxon>
        <taxon>Anaeramoeba</taxon>
    </lineage>
</organism>
<reference evidence="2" key="1">
    <citation type="submission" date="2022-10" db="EMBL/GenBank/DDBJ databases">
        <title>Novel sulphate-reducing endosymbionts in the free-living metamonad Anaeramoeba.</title>
        <authorList>
            <person name="Jerlstrom-Hultqvist J."/>
            <person name="Cepicka I."/>
            <person name="Gallot-Lavallee L."/>
            <person name="Salas-Leiva D."/>
            <person name="Curtis B.A."/>
            <person name="Zahonova K."/>
            <person name="Pipaliya S."/>
            <person name="Dacks J."/>
            <person name="Roger A.J."/>
        </authorList>
    </citation>
    <scope>NUCLEOTIDE SEQUENCE</scope>
    <source>
        <strain evidence="2">BMAN</strain>
    </source>
</reference>
<dbReference type="InterPro" id="IPR051553">
    <property type="entry name" value="Ran_GTPase-activating"/>
</dbReference>
<name>A0A9Q0RGP4_ANAIG</name>
<dbReference type="InterPro" id="IPR011333">
    <property type="entry name" value="SKP1/BTB/POZ_sf"/>
</dbReference>
<evidence type="ECO:0000256" key="1">
    <source>
        <dbReference type="PROSITE-ProRule" id="PRU00235"/>
    </source>
</evidence>
<dbReference type="AlphaFoldDB" id="A0A9Q0RGP4"/>
<dbReference type="PROSITE" id="PS50012">
    <property type="entry name" value="RCC1_3"/>
    <property type="match status" value="3"/>
</dbReference>
<dbReference type="Gene3D" id="3.30.710.10">
    <property type="entry name" value="Potassium Channel Kv1.1, Chain A"/>
    <property type="match status" value="1"/>
</dbReference>
<sequence length="408" mass="47334">MNEIIFFGSNQNPKLFKNEPDKITKPIQFKFENENENENEKQIKQISTADFSTIFLFKNGKAIEYLSEKYLNENPEKIQIEENIQKVTVGYRNEAILTIEGNVFAKGVAINPYNPNEFINISSLIEDTNDRIIEDIVSGYISIYLLTSNQNVYGIGSNELGQLRNSSYHVFLLNSNQELFGCGWNQDGQLGLGESRKYEQIQKLTQIQNIPKGEIIDIQCGYYHSLMLIENENQNPKRKLYSCGYSKYNGFGKRFQNTYEFTEIKSSLFENDNILEVSCGDNHTLILTSKGKFIGFGSNSYGQLGTGNRKYQKIPIQIELPKLRFNENISNYHISCGENNSFIYYSPSFSNLEEDLIKLFRRKEFCNISFKTKNGEIIEAHKLILKYRLNQNENQNEKLQRNYFKKIN</sequence>
<dbReference type="Gene3D" id="2.130.10.30">
    <property type="entry name" value="Regulator of chromosome condensation 1/beta-lactamase-inhibitor protein II"/>
    <property type="match status" value="2"/>
</dbReference>
<dbReference type="PANTHER" id="PTHR45982:SF1">
    <property type="entry name" value="REGULATOR OF CHROMOSOME CONDENSATION"/>
    <property type="match status" value="1"/>
</dbReference>
<dbReference type="EMBL" id="JAPDFW010000033">
    <property type="protein sequence ID" value="KAJ5079344.1"/>
    <property type="molecule type" value="Genomic_DNA"/>
</dbReference>
<feature type="repeat" description="RCC1" evidence="1">
    <location>
        <begin position="177"/>
        <end position="231"/>
    </location>
</feature>
<protein>
    <submittedName>
        <fullName evidence="2">Secretion-regulating guanine nucleotide exchange factor</fullName>
    </submittedName>
</protein>
<evidence type="ECO:0000313" key="2">
    <source>
        <dbReference type="EMBL" id="KAJ5079344.1"/>
    </source>
</evidence>
<dbReference type="GO" id="GO:0005085">
    <property type="term" value="F:guanyl-nucleotide exchange factor activity"/>
    <property type="evidence" value="ECO:0007669"/>
    <property type="project" value="TreeGrafter"/>
</dbReference>
<accession>A0A9Q0RGP4</accession>
<comment type="caution">
    <text evidence="2">The sequence shown here is derived from an EMBL/GenBank/DDBJ whole genome shotgun (WGS) entry which is preliminary data.</text>
</comment>
<gene>
    <name evidence="2" type="ORF">M0811_04365</name>
</gene>
<dbReference type="InterPro" id="IPR009091">
    <property type="entry name" value="RCC1/BLIP-II"/>
</dbReference>
<dbReference type="GO" id="GO:0005737">
    <property type="term" value="C:cytoplasm"/>
    <property type="evidence" value="ECO:0007669"/>
    <property type="project" value="TreeGrafter"/>
</dbReference>
<dbReference type="SUPFAM" id="SSF50985">
    <property type="entry name" value="RCC1/BLIP-II"/>
    <property type="match status" value="1"/>
</dbReference>
<dbReference type="PANTHER" id="PTHR45982">
    <property type="entry name" value="REGULATOR OF CHROMOSOME CONDENSATION"/>
    <property type="match status" value="1"/>
</dbReference>
<dbReference type="OrthoDB" id="5981550at2759"/>
<feature type="repeat" description="RCC1" evidence="1">
    <location>
        <begin position="291"/>
        <end position="347"/>
    </location>
</feature>
<feature type="repeat" description="RCC1" evidence="1">
    <location>
        <begin position="238"/>
        <end position="290"/>
    </location>
</feature>
<keyword evidence="3" id="KW-1185">Reference proteome</keyword>
<dbReference type="Pfam" id="PF13540">
    <property type="entry name" value="RCC1_2"/>
    <property type="match status" value="1"/>
</dbReference>